<comment type="caution">
    <text evidence="1">The sequence shown here is derived from an EMBL/GenBank/DDBJ whole genome shotgun (WGS) entry which is preliminary data.</text>
</comment>
<sequence length="79" mass="9341">MEQVSCYYFTPSENTNKPIALLVKDLLALDERYRKATLSIACGIFKNKKTKWKSHHYAPRNTNSKHLAKHQQWIYVEED</sequence>
<reference evidence="1" key="1">
    <citation type="submission" date="2022-04" db="EMBL/GenBank/DDBJ databases">
        <title>A functionally conserved STORR gene fusion in Papaver species that diverged 16.8 million years ago.</title>
        <authorList>
            <person name="Catania T."/>
        </authorList>
    </citation>
    <scope>NUCLEOTIDE SEQUENCE</scope>
    <source>
        <strain evidence="1">S-188037</strain>
    </source>
</reference>
<keyword evidence="2" id="KW-1185">Reference proteome</keyword>
<dbReference type="Proteomes" id="UP001202328">
    <property type="component" value="Unassembled WGS sequence"/>
</dbReference>
<gene>
    <name evidence="1" type="ORF">MKW98_025260</name>
</gene>
<proteinExistence type="predicted"/>
<evidence type="ECO:0000313" key="2">
    <source>
        <dbReference type="Proteomes" id="UP001202328"/>
    </source>
</evidence>
<feature type="non-terminal residue" evidence="1">
    <location>
        <position position="79"/>
    </location>
</feature>
<evidence type="ECO:0000313" key="1">
    <source>
        <dbReference type="EMBL" id="KAI3853743.1"/>
    </source>
</evidence>
<protein>
    <submittedName>
        <fullName evidence="1">Uncharacterized protein</fullName>
    </submittedName>
</protein>
<dbReference type="AlphaFoldDB" id="A0AAD4S3C0"/>
<organism evidence="1 2">
    <name type="scientific">Papaver atlanticum</name>
    <dbReference type="NCBI Taxonomy" id="357466"/>
    <lineage>
        <taxon>Eukaryota</taxon>
        <taxon>Viridiplantae</taxon>
        <taxon>Streptophyta</taxon>
        <taxon>Embryophyta</taxon>
        <taxon>Tracheophyta</taxon>
        <taxon>Spermatophyta</taxon>
        <taxon>Magnoliopsida</taxon>
        <taxon>Ranunculales</taxon>
        <taxon>Papaveraceae</taxon>
        <taxon>Papaveroideae</taxon>
        <taxon>Papaver</taxon>
    </lineage>
</organism>
<dbReference type="EMBL" id="JAJJMB010015535">
    <property type="protein sequence ID" value="KAI3853743.1"/>
    <property type="molecule type" value="Genomic_DNA"/>
</dbReference>
<accession>A0AAD4S3C0</accession>
<name>A0AAD4S3C0_9MAGN</name>